<evidence type="ECO:0000313" key="3">
    <source>
        <dbReference type="EMBL" id="CAA7019031.1"/>
    </source>
</evidence>
<dbReference type="PANTHER" id="PTHR24414">
    <property type="entry name" value="F-BOX/KELCH-REPEAT PROTEIN SKIP4"/>
    <property type="match status" value="1"/>
</dbReference>
<feature type="domain" description="F-box" evidence="2">
    <location>
        <begin position="29"/>
        <end position="75"/>
    </location>
</feature>
<gene>
    <name evidence="3" type="ORF">MERR_LOCUS6266</name>
</gene>
<dbReference type="PROSITE" id="PS50181">
    <property type="entry name" value="FBOX"/>
    <property type="match status" value="1"/>
</dbReference>
<sequence length="170" mass="19202">MSSKARSSSATNGEDPPRKKPSPATKPTSISIWSLPHVLLLDCLARISRLYYPTLSLVSKSFRSIIASPELYETRKRLNRTEKCLYICIRFPFDTETHWSTLCRLPTRKIANESSGYFTELIPSPKYLRPSQSSTLVAVGSDIYKIGGADDLYQCKIWKRNYSSSVSICP</sequence>
<dbReference type="CDD" id="cd22152">
    <property type="entry name" value="F-box_AtAFR-like"/>
    <property type="match status" value="1"/>
</dbReference>
<evidence type="ECO:0000259" key="2">
    <source>
        <dbReference type="PROSITE" id="PS50181"/>
    </source>
</evidence>
<dbReference type="SUPFAM" id="SSF50965">
    <property type="entry name" value="Galactose oxidase, central domain"/>
    <property type="match status" value="1"/>
</dbReference>
<name>A0A6D2HUA8_9BRAS</name>
<dbReference type="OrthoDB" id="45365at2759"/>
<comment type="caution">
    <text evidence="3">The sequence shown here is derived from an EMBL/GenBank/DDBJ whole genome shotgun (WGS) entry which is preliminary data.</text>
</comment>
<dbReference type="InterPro" id="IPR011043">
    <property type="entry name" value="Gal_Oxase/kelch_b-propeller"/>
</dbReference>
<proteinExistence type="predicted"/>
<dbReference type="SMART" id="SM00256">
    <property type="entry name" value="FBOX"/>
    <property type="match status" value="1"/>
</dbReference>
<feature type="compositionally biased region" description="Polar residues" evidence="1">
    <location>
        <begin position="1"/>
        <end position="12"/>
    </location>
</feature>
<feature type="region of interest" description="Disordered" evidence="1">
    <location>
        <begin position="1"/>
        <end position="27"/>
    </location>
</feature>
<organism evidence="3 4">
    <name type="scientific">Microthlaspi erraticum</name>
    <dbReference type="NCBI Taxonomy" id="1685480"/>
    <lineage>
        <taxon>Eukaryota</taxon>
        <taxon>Viridiplantae</taxon>
        <taxon>Streptophyta</taxon>
        <taxon>Embryophyta</taxon>
        <taxon>Tracheophyta</taxon>
        <taxon>Spermatophyta</taxon>
        <taxon>Magnoliopsida</taxon>
        <taxon>eudicotyledons</taxon>
        <taxon>Gunneridae</taxon>
        <taxon>Pentapetalae</taxon>
        <taxon>rosids</taxon>
        <taxon>malvids</taxon>
        <taxon>Brassicales</taxon>
        <taxon>Brassicaceae</taxon>
        <taxon>Coluteocarpeae</taxon>
        <taxon>Microthlaspi</taxon>
    </lineage>
</organism>
<reference evidence="3" key="1">
    <citation type="submission" date="2020-01" db="EMBL/GenBank/DDBJ databases">
        <authorList>
            <person name="Mishra B."/>
        </authorList>
    </citation>
    <scope>NUCLEOTIDE SEQUENCE [LARGE SCALE GENOMIC DNA]</scope>
</reference>
<dbReference type="PANTHER" id="PTHR24414:SF105">
    <property type="entry name" value="F-BOX DOMAIN-CONTAINING PROTEIN"/>
    <property type="match status" value="1"/>
</dbReference>
<dbReference type="InterPro" id="IPR001810">
    <property type="entry name" value="F-box_dom"/>
</dbReference>
<dbReference type="Pfam" id="PF00646">
    <property type="entry name" value="F-box"/>
    <property type="match status" value="1"/>
</dbReference>
<keyword evidence="4" id="KW-1185">Reference proteome</keyword>
<dbReference type="AlphaFoldDB" id="A0A6D2HUA8"/>
<evidence type="ECO:0000313" key="4">
    <source>
        <dbReference type="Proteomes" id="UP000467841"/>
    </source>
</evidence>
<dbReference type="Proteomes" id="UP000467841">
    <property type="component" value="Unassembled WGS sequence"/>
</dbReference>
<dbReference type="InterPro" id="IPR050354">
    <property type="entry name" value="F-box/kelch-repeat_ARATH"/>
</dbReference>
<dbReference type="EMBL" id="CACVBM020000443">
    <property type="protein sequence ID" value="CAA7019031.1"/>
    <property type="molecule type" value="Genomic_DNA"/>
</dbReference>
<protein>
    <recommendedName>
        <fullName evidence="2">F-box domain-containing protein</fullName>
    </recommendedName>
</protein>
<evidence type="ECO:0000256" key="1">
    <source>
        <dbReference type="SAM" id="MobiDB-lite"/>
    </source>
</evidence>
<accession>A0A6D2HUA8</accession>